<dbReference type="InterPro" id="IPR029052">
    <property type="entry name" value="Metallo-depent_PP-like"/>
</dbReference>
<dbReference type="EC" id="3.1.3.16" evidence="2"/>
<proteinExistence type="predicted"/>
<comment type="cofactor">
    <cofactor evidence="1">
        <name>Mn(2+)</name>
        <dbReference type="ChEBI" id="CHEBI:29035"/>
    </cofactor>
</comment>
<reference evidence="8 10" key="1">
    <citation type="submission" date="2017-11" db="EMBL/GenBank/DDBJ databases">
        <title>The genome of Rhizophagus clarus HR1 reveals common genetic basis of auxotrophy among arbuscular mycorrhizal fungi.</title>
        <authorList>
            <person name="Kobayashi Y."/>
        </authorList>
    </citation>
    <scope>NUCLEOTIDE SEQUENCE [LARGE SCALE GENOMIC DNA]</scope>
    <source>
        <strain evidence="8 10">HR1</strain>
    </source>
</reference>
<reference evidence="9" key="2">
    <citation type="submission" date="2019-10" db="EMBL/GenBank/DDBJ databases">
        <title>Conservation and host-specific expression of non-tandemly repeated heterogenous ribosome RNA gene in arbuscular mycorrhizal fungi.</title>
        <authorList>
            <person name="Maeda T."/>
            <person name="Kobayashi Y."/>
            <person name="Nakagawa T."/>
            <person name="Ezawa T."/>
            <person name="Yamaguchi K."/>
            <person name="Bino T."/>
            <person name="Nishimoto Y."/>
            <person name="Shigenobu S."/>
            <person name="Kawaguchi M."/>
        </authorList>
    </citation>
    <scope>NUCLEOTIDE SEQUENCE</scope>
    <source>
        <strain evidence="9">HR1</strain>
    </source>
</reference>
<evidence type="ECO:0000259" key="7">
    <source>
        <dbReference type="SMART" id="SM00156"/>
    </source>
</evidence>
<dbReference type="PRINTS" id="PR00114">
    <property type="entry name" value="STPHPHTASE"/>
</dbReference>
<dbReference type="GO" id="GO:0046872">
    <property type="term" value="F:metal ion binding"/>
    <property type="evidence" value="ECO:0007669"/>
    <property type="project" value="UniProtKB-KW"/>
</dbReference>
<evidence type="ECO:0000313" key="10">
    <source>
        <dbReference type="Proteomes" id="UP000247702"/>
    </source>
</evidence>
<name>A0A2Z6QJI6_9GLOM</name>
<dbReference type="Pfam" id="PF08321">
    <property type="entry name" value="PPP5"/>
    <property type="match status" value="1"/>
</dbReference>
<dbReference type="OrthoDB" id="445564at2759"/>
<dbReference type="Pfam" id="PF00149">
    <property type="entry name" value="Metallophos"/>
    <property type="match status" value="1"/>
</dbReference>
<sequence length="404" mass="46992">MATRNLHHFIRQSFKPIFIKLLFKSPTIRIAVGNTFFKNNDSSFNSTRPFGSNGAHNSSMNTASKIDWDTKFNTVNAIEVEPQYDGPKFDDNIITKKFIEEMMEHFKNKKKIHKKYAYQIILEFRKMMLETPTLVDINIPQNSRLTICGDIHGQFYDLINIFKINGVPSETNMYLFNGDFIDRGLYGFEVILTLFAYKWLYPKSFYLTRGNHEHITIAETYGFEKEVNTKYSETMFEYFAETFETLPLANLINKKILVVHGGLSNRDITLDDIKNIYRFTNYIPANSLMEHLLWSDPRKKHGCDVGKRGGIGIGFGPDVTENFLNRNNLDLLIRSHEAKKEGYEIEHNGKCITIFSAPNYLGIYNNKGAMINIASDLKLTYKTFEAVSHPEQHEYYEQEYYDYC</sequence>
<dbReference type="EMBL" id="BLAL01000053">
    <property type="protein sequence ID" value="GES80812.1"/>
    <property type="molecule type" value="Genomic_DNA"/>
</dbReference>
<dbReference type="Gene3D" id="3.60.21.10">
    <property type="match status" value="1"/>
</dbReference>
<evidence type="ECO:0000256" key="1">
    <source>
        <dbReference type="ARBA" id="ARBA00001936"/>
    </source>
</evidence>
<dbReference type="InterPro" id="IPR051134">
    <property type="entry name" value="PPP_phosphatase"/>
</dbReference>
<evidence type="ECO:0000256" key="5">
    <source>
        <dbReference type="ARBA" id="ARBA00022801"/>
    </source>
</evidence>
<dbReference type="AlphaFoldDB" id="A0A2Z6QJI6"/>
<keyword evidence="5" id="KW-0378">Hydrolase</keyword>
<evidence type="ECO:0000313" key="8">
    <source>
        <dbReference type="EMBL" id="GBB84911.1"/>
    </source>
</evidence>
<dbReference type="STRING" id="94130.A0A2Z6QJI6"/>
<keyword evidence="4" id="KW-0677">Repeat</keyword>
<evidence type="ECO:0000256" key="6">
    <source>
        <dbReference type="ARBA" id="ARBA00023211"/>
    </source>
</evidence>
<feature type="domain" description="Serine/threonine specific protein phosphatases" evidence="7">
    <location>
        <begin position="112"/>
        <end position="388"/>
    </location>
</feature>
<comment type="caution">
    <text evidence="8">The sequence shown here is derived from an EMBL/GenBank/DDBJ whole genome shotgun (WGS) entry which is preliminary data.</text>
</comment>
<evidence type="ECO:0000313" key="9">
    <source>
        <dbReference type="EMBL" id="GES80812.1"/>
    </source>
</evidence>
<dbReference type="Proteomes" id="UP000615446">
    <property type="component" value="Unassembled WGS sequence"/>
</dbReference>
<dbReference type="Proteomes" id="UP000247702">
    <property type="component" value="Unassembled WGS sequence"/>
</dbReference>
<dbReference type="InterPro" id="IPR013235">
    <property type="entry name" value="PPP_dom"/>
</dbReference>
<dbReference type="EMBL" id="BEXD01000169">
    <property type="protein sequence ID" value="GBB84911.1"/>
    <property type="molecule type" value="Genomic_DNA"/>
</dbReference>
<gene>
    <name evidence="9" type="ORF">RCL2_000807200</name>
    <name evidence="8" type="ORF">RclHR1_01150015</name>
</gene>
<dbReference type="PANTHER" id="PTHR45668">
    <property type="entry name" value="SERINE/THREONINE-PROTEIN PHOSPHATASE 5-RELATED"/>
    <property type="match status" value="1"/>
</dbReference>
<dbReference type="InterPro" id="IPR004843">
    <property type="entry name" value="Calcineurin-like_PHP"/>
</dbReference>
<dbReference type="InterPro" id="IPR006186">
    <property type="entry name" value="Ser/Thr-sp_prot-phosphatase"/>
</dbReference>
<keyword evidence="6" id="KW-0464">Manganese</keyword>
<dbReference type="GO" id="GO:0004722">
    <property type="term" value="F:protein serine/threonine phosphatase activity"/>
    <property type="evidence" value="ECO:0007669"/>
    <property type="project" value="UniProtKB-EC"/>
</dbReference>
<keyword evidence="10" id="KW-1185">Reference proteome</keyword>
<dbReference type="SMART" id="SM00156">
    <property type="entry name" value="PP2Ac"/>
    <property type="match status" value="1"/>
</dbReference>
<evidence type="ECO:0000256" key="2">
    <source>
        <dbReference type="ARBA" id="ARBA00013081"/>
    </source>
</evidence>
<evidence type="ECO:0000256" key="3">
    <source>
        <dbReference type="ARBA" id="ARBA00022723"/>
    </source>
</evidence>
<protein>
    <recommendedName>
        <fullName evidence="2">protein-serine/threonine phosphatase</fullName>
        <ecNumber evidence="2">3.1.3.16</ecNumber>
    </recommendedName>
</protein>
<dbReference type="SUPFAM" id="SSF56300">
    <property type="entry name" value="Metallo-dependent phosphatases"/>
    <property type="match status" value="1"/>
</dbReference>
<dbReference type="PANTHER" id="PTHR45668:SF5">
    <property type="entry name" value="SERINE_THREONINE-PROTEIN PHOSPHATASE 5"/>
    <property type="match status" value="1"/>
</dbReference>
<organism evidence="8 10">
    <name type="scientific">Rhizophagus clarus</name>
    <dbReference type="NCBI Taxonomy" id="94130"/>
    <lineage>
        <taxon>Eukaryota</taxon>
        <taxon>Fungi</taxon>
        <taxon>Fungi incertae sedis</taxon>
        <taxon>Mucoromycota</taxon>
        <taxon>Glomeromycotina</taxon>
        <taxon>Glomeromycetes</taxon>
        <taxon>Glomerales</taxon>
        <taxon>Glomeraceae</taxon>
        <taxon>Rhizophagus</taxon>
    </lineage>
</organism>
<evidence type="ECO:0000256" key="4">
    <source>
        <dbReference type="ARBA" id="ARBA00022737"/>
    </source>
</evidence>
<keyword evidence="3" id="KW-0479">Metal-binding</keyword>
<accession>A0A2Z6QJI6</accession>